<keyword evidence="1" id="KW-0732">Signal</keyword>
<dbReference type="InterPro" id="IPR020889">
    <property type="entry name" value="LipoPS_assembly_LptD"/>
</dbReference>
<dbReference type="Pfam" id="PF19838">
    <property type="entry name" value="LptD_2"/>
    <property type="match status" value="1"/>
</dbReference>
<feature type="signal peptide" evidence="1">
    <location>
        <begin position="1"/>
        <end position="23"/>
    </location>
</feature>
<evidence type="ECO:0000256" key="1">
    <source>
        <dbReference type="HAMAP-Rule" id="MF_01411"/>
    </source>
</evidence>
<gene>
    <name evidence="1 5" type="primary">lptD</name>
    <name evidence="5" type="ORF">NMK_3212</name>
</gene>
<dbReference type="Proteomes" id="UP000245081">
    <property type="component" value="Unassembled WGS sequence"/>
</dbReference>
<dbReference type="GO" id="GO:0015920">
    <property type="term" value="P:lipopolysaccharide transport"/>
    <property type="evidence" value="ECO:0007669"/>
    <property type="project" value="InterPro"/>
</dbReference>
<dbReference type="InterPro" id="IPR045659">
    <property type="entry name" value="LptD_2"/>
</dbReference>
<sequence length="743" mass="83542" precursor="true">MSIARSTTLAMLFLCGAGSSAHAAETAPDKGTTTIDAMRLEIYMDREMRAFGDAEISKDGQYIKGDRIFVNTINDEIHAVGNVFVKQGNATAEGPELRMKMEDREGEMPEPSFTIGGDGERKGRGNASTIMFEGPTKERLKSVRYTTCEAGVNDWYMHANELEIDHHSETATATNAWIQFKGMPILYTPWIDFPFSNERASGVLLPTFGSTTRSGFELAVPYYLNIAPEMDATITPRYMSKRGTQVQGEFRYLDRSNPHIVNTDRLEYLPNDDMTGRSRYAINLRNTHTFGGGWWGNLQFERVSDDTYFSDMSTRIALTSRVNLPQQVDLHYDKNTLTNDWHFTLMAQQYQTLDKVSYPYQRLPQIALSGFQELGPIDTRLSTEFVRFDKNSAAPISVTGERYTIYPTASLPLLASYGYITPKVGLRYTGYNLNNAGTSYDSKSTAIPTFSLDTGLYFDRTMRVVKNVYTQTLEPRLFYVYIPYENQNRLPIFDTGLSDLNISTLFAENQFVGGDRINDANQVTLALTSRMIDQRTGVQRLSATIGERFYFNDPRVTTCSPANPTAAECSSTNTVHSDFLTAVSAKLLNGWNADAAWQYNTDNSETVRANMGLRYQPEPGKIMNLGYRFTRDRLEQIDVSTEWPLGTNWYGLARFNYSLRNNASTNDKRGPIEALAGLEYNAGCWQARTVVHRLTTATTTANYSIFFQLELTGMSSIGSNPLDLLKRSIPGFTNPDQISNTVE</sequence>
<dbReference type="GO" id="GO:0043165">
    <property type="term" value="P:Gram-negative-bacterium-type cell outer membrane assembly"/>
    <property type="evidence" value="ECO:0007669"/>
    <property type="project" value="UniProtKB-UniRule"/>
</dbReference>
<comment type="subunit">
    <text evidence="1">Component of the lipopolysaccharide transport and assembly complex. Interacts with LptE and LptA.</text>
</comment>
<comment type="similarity">
    <text evidence="1">Belongs to the LptD family.</text>
</comment>
<feature type="chain" id="PRO_5015365640" description="LPS-assembly protein LptD" evidence="1">
    <location>
        <begin position="24"/>
        <end position="743"/>
    </location>
</feature>
<dbReference type="AlphaFoldDB" id="A0A2R5FHQ4"/>
<comment type="caution">
    <text evidence="5">The sequence shown here is derived from an EMBL/GenBank/DDBJ whole genome shotgun (WGS) entry which is preliminary data.</text>
</comment>
<comment type="function">
    <text evidence="1">Together with LptE, is involved in the assembly of lipopolysaccharide (LPS) at the surface of the outer membrane.</text>
</comment>
<dbReference type="InterPro" id="IPR007543">
    <property type="entry name" value="LptD_C"/>
</dbReference>
<dbReference type="InterPro" id="IPR050218">
    <property type="entry name" value="LptD"/>
</dbReference>
<proteinExistence type="inferred from homology"/>
<dbReference type="PANTHER" id="PTHR30189">
    <property type="entry name" value="LPS-ASSEMBLY PROTEIN"/>
    <property type="match status" value="1"/>
</dbReference>
<feature type="domain" description="LptD C-terminal" evidence="3">
    <location>
        <begin position="278"/>
        <end position="649"/>
    </location>
</feature>
<dbReference type="PANTHER" id="PTHR30189:SF1">
    <property type="entry name" value="LPS-ASSEMBLY PROTEIN LPTD"/>
    <property type="match status" value="1"/>
</dbReference>
<evidence type="ECO:0000259" key="3">
    <source>
        <dbReference type="Pfam" id="PF04453"/>
    </source>
</evidence>
<keyword evidence="1" id="KW-0472">Membrane</keyword>
<protein>
    <recommendedName>
        <fullName evidence="1">LPS-assembly protein LptD</fullName>
    </recommendedName>
</protein>
<dbReference type="Pfam" id="PF04453">
    <property type="entry name" value="LptD"/>
    <property type="match status" value="1"/>
</dbReference>
<dbReference type="HAMAP" id="MF_01411">
    <property type="entry name" value="LPS_assembly_LptD"/>
    <property type="match status" value="1"/>
</dbReference>
<organism evidence="5 6">
    <name type="scientific">Novimethylophilus kurashikiensis</name>
    <dbReference type="NCBI Taxonomy" id="1825523"/>
    <lineage>
        <taxon>Bacteria</taxon>
        <taxon>Pseudomonadati</taxon>
        <taxon>Pseudomonadota</taxon>
        <taxon>Betaproteobacteria</taxon>
        <taxon>Nitrosomonadales</taxon>
        <taxon>Methylophilaceae</taxon>
        <taxon>Novimethylophilus</taxon>
    </lineage>
</organism>
<feature type="domain" description="LPS-assembly protein LptD central" evidence="4">
    <location>
        <begin position="175"/>
        <end position="255"/>
    </location>
</feature>
<dbReference type="EMBL" id="BDOQ01000019">
    <property type="protein sequence ID" value="GBG15601.1"/>
    <property type="molecule type" value="Genomic_DNA"/>
</dbReference>
<dbReference type="GO" id="GO:0009279">
    <property type="term" value="C:cell outer membrane"/>
    <property type="evidence" value="ECO:0007669"/>
    <property type="project" value="UniProtKB-SubCell"/>
</dbReference>
<keyword evidence="1" id="KW-0998">Cell outer membrane</keyword>
<evidence type="ECO:0000256" key="2">
    <source>
        <dbReference type="SAM" id="MobiDB-lite"/>
    </source>
</evidence>
<reference evidence="5 6" key="1">
    <citation type="journal article" date="2018" name="Environ. Microbiol.">
        <title>Isolation and genomic characterization of Novimethylophilus kurashikiensis gen. nov. sp. nov., a new lanthanide-dependent methylotrophic species of Methylophilaceae.</title>
        <authorList>
            <person name="Lv H."/>
            <person name="Sahin N."/>
            <person name="Tani A."/>
        </authorList>
    </citation>
    <scope>NUCLEOTIDE SEQUENCE [LARGE SCALE GENOMIC DNA]</scope>
    <source>
        <strain evidence="5 6">La2-4</strain>
    </source>
</reference>
<dbReference type="GO" id="GO:1990351">
    <property type="term" value="C:transporter complex"/>
    <property type="evidence" value="ECO:0007669"/>
    <property type="project" value="TreeGrafter"/>
</dbReference>
<comment type="caution">
    <text evidence="1">Lacks conserved residue(s) required for the propagation of feature annotation.</text>
</comment>
<evidence type="ECO:0000259" key="4">
    <source>
        <dbReference type="Pfam" id="PF19838"/>
    </source>
</evidence>
<keyword evidence="6" id="KW-1185">Reference proteome</keyword>
<evidence type="ECO:0000313" key="5">
    <source>
        <dbReference type="EMBL" id="GBG15601.1"/>
    </source>
</evidence>
<evidence type="ECO:0000313" key="6">
    <source>
        <dbReference type="Proteomes" id="UP000245081"/>
    </source>
</evidence>
<name>A0A2R5FHQ4_9PROT</name>
<dbReference type="Gene3D" id="2.60.450.10">
    <property type="entry name" value="Lipopolysaccharide (LPS) transport protein A like domain"/>
    <property type="match status" value="1"/>
</dbReference>
<feature type="region of interest" description="Disordered" evidence="2">
    <location>
        <begin position="106"/>
        <end position="128"/>
    </location>
</feature>
<comment type="subcellular location">
    <subcellularLocation>
        <location evidence="1">Cell outer membrane</location>
    </subcellularLocation>
</comment>
<accession>A0A2R5FHQ4</accession>